<reference evidence="3" key="2">
    <citation type="journal article" date="2022" name="Microb. Genom.">
        <title>A chromosome-scale genome assembly of the tomato pathogen Cladosporium fulvum reveals a compartmentalized genome architecture and the presence of a dispensable chromosome.</title>
        <authorList>
            <person name="Zaccaron A.Z."/>
            <person name="Chen L.H."/>
            <person name="Samaras A."/>
            <person name="Stergiopoulos I."/>
        </authorList>
    </citation>
    <scope>NUCLEOTIDE SEQUENCE</scope>
    <source>
        <strain evidence="3">Race5_Kim</strain>
    </source>
</reference>
<name>A0A9Q8PA67_PASFU</name>
<dbReference type="PANTHER" id="PTHR24321:SF8">
    <property type="entry name" value="ESTRADIOL 17-BETA-DEHYDROGENASE 8-RELATED"/>
    <property type="match status" value="1"/>
</dbReference>
<dbReference type="OMA" id="WFGERGN"/>
<dbReference type="GeneID" id="71986803"/>
<keyword evidence="2" id="KW-0560">Oxidoreductase</keyword>
<dbReference type="GO" id="GO:0016491">
    <property type="term" value="F:oxidoreductase activity"/>
    <property type="evidence" value="ECO:0007669"/>
    <property type="project" value="UniProtKB-KW"/>
</dbReference>
<protein>
    <submittedName>
        <fullName evidence="3">Dihydroanticapsin 7-dehydrogenase</fullName>
    </submittedName>
</protein>
<accession>A0A9Q8PA67</accession>
<proteinExistence type="inferred from homology"/>
<dbReference type="PRINTS" id="PR00081">
    <property type="entry name" value="GDHRDH"/>
</dbReference>
<gene>
    <name evidence="3" type="ORF">CLAFUR5_06925</name>
</gene>
<organism evidence="3 4">
    <name type="scientific">Passalora fulva</name>
    <name type="common">Tomato leaf mold</name>
    <name type="synonym">Cladosporium fulvum</name>
    <dbReference type="NCBI Taxonomy" id="5499"/>
    <lineage>
        <taxon>Eukaryota</taxon>
        <taxon>Fungi</taxon>
        <taxon>Dikarya</taxon>
        <taxon>Ascomycota</taxon>
        <taxon>Pezizomycotina</taxon>
        <taxon>Dothideomycetes</taxon>
        <taxon>Dothideomycetidae</taxon>
        <taxon>Mycosphaerellales</taxon>
        <taxon>Mycosphaerellaceae</taxon>
        <taxon>Fulvia</taxon>
    </lineage>
</organism>
<dbReference type="OrthoDB" id="10253736at2759"/>
<dbReference type="InterPro" id="IPR002347">
    <property type="entry name" value="SDR_fam"/>
</dbReference>
<dbReference type="InterPro" id="IPR036291">
    <property type="entry name" value="NAD(P)-bd_dom_sf"/>
</dbReference>
<evidence type="ECO:0000256" key="2">
    <source>
        <dbReference type="ARBA" id="ARBA00023002"/>
    </source>
</evidence>
<dbReference type="EMBL" id="CP090168">
    <property type="protein sequence ID" value="UJO18718.1"/>
    <property type="molecule type" value="Genomic_DNA"/>
</dbReference>
<dbReference type="CDD" id="cd05233">
    <property type="entry name" value="SDR_c"/>
    <property type="match status" value="1"/>
</dbReference>
<evidence type="ECO:0000313" key="3">
    <source>
        <dbReference type="EMBL" id="UJO18718.1"/>
    </source>
</evidence>
<dbReference type="Proteomes" id="UP000756132">
    <property type="component" value="Chromosome 6"/>
</dbReference>
<evidence type="ECO:0000313" key="4">
    <source>
        <dbReference type="Proteomes" id="UP000756132"/>
    </source>
</evidence>
<dbReference type="RefSeq" id="XP_047763084.1">
    <property type="nucleotide sequence ID" value="XM_047906073.1"/>
</dbReference>
<dbReference type="SUPFAM" id="SSF51735">
    <property type="entry name" value="NAD(P)-binding Rossmann-fold domains"/>
    <property type="match status" value="1"/>
</dbReference>
<keyword evidence="4" id="KW-1185">Reference proteome</keyword>
<evidence type="ECO:0000256" key="1">
    <source>
        <dbReference type="ARBA" id="ARBA00006484"/>
    </source>
</evidence>
<sequence>MSTHLTTPFSLGFGLEDSHVLITGGCGLIGRVVVDAFLAAGSRVSVLDLPEAINIFPISKIGNLRLYTCDISSTSSIDAAFTEAESHFGTVESCLAIASIDLSSLPQTDSICDSDPDVWRKIFDVNVHGTLLTAQRWLRGVKEAVKDPVKVATLRNISLTLIGSEAGTFGVRGMPAYAAGKSAVQYGLLQSLAKDVPRIFGKARVNAVVPGTVDTSRFREEVERYGEQWRWAESQATVGMGKAVPVEDVARMFLVLASERFGGSVHGQCVSVNGGKMGSLMWIPGEGLGRGVDWSVVGRVEGQ</sequence>
<dbReference type="Gene3D" id="3.40.50.720">
    <property type="entry name" value="NAD(P)-binding Rossmann-like Domain"/>
    <property type="match status" value="1"/>
</dbReference>
<dbReference type="AlphaFoldDB" id="A0A9Q8PA67"/>
<dbReference type="KEGG" id="ffu:CLAFUR5_06925"/>
<dbReference type="PANTHER" id="PTHR24321">
    <property type="entry name" value="DEHYDROGENASES, SHORT CHAIN"/>
    <property type="match status" value="1"/>
</dbReference>
<dbReference type="Pfam" id="PF13561">
    <property type="entry name" value="adh_short_C2"/>
    <property type="match status" value="1"/>
</dbReference>
<comment type="similarity">
    <text evidence="1">Belongs to the short-chain dehydrogenases/reductases (SDR) family.</text>
</comment>
<reference evidence="3" key="1">
    <citation type="submission" date="2021-12" db="EMBL/GenBank/DDBJ databases">
        <authorList>
            <person name="Zaccaron A."/>
            <person name="Stergiopoulos I."/>
        </authorList>
    </citation>
    <scope>NUCLEOTIDE SEQUENCE</scope>
    <source>
        <strain evidence="3">Race5_Kim</strain>
    </source>
</reference>